<protein>
    <submittedName>
        <fullName evidence="3">Reverse transcriptase</fullName>
    </submittedName>
</protein>
<evidence type="ECO:0000313" key="3">
    <source>
        <dbReference type="EMBL" id="KAA3474502.1"/>
    </source>
</evidence>
<dbReference type="AlphaFoldDB" id="A0A5B6VZZ3"/>
<dbReference type="SUPFAM" id="SSF56672">
    <property type="entry name" value="DNA/RNA polymerases"/>
    <property type="match status" value="1"/>
</dbReference>
<dbReference type="Pfam" id="PF00078">
    <property type="entry name" value="RVT_1"/>
    <property type="match status" value="1"/>
</dbReference>
<evidence type="ECO:0000259" key="2">
    <source>
        <dbReference type="Pfam" id="PF00078"/>
    </source>
</evidence>
<keyword evidence="3" id="KW-0808">Transferase</keyword>
<dbReference type="Proteomes" id="UP000325315">
    <property type="component" value="Unassembled WGS sequence"/>
</dbReference>
<accession>A0A5B6VZZ3</accession>
<dbReference type="InterPro" id="IPR000477">
    <property type="entry name" value="RT_dom"/>
</dbReference>
<evidence type="ECO:0000313" key="4">
    <source>
        <dbReference type="Proteomes" id="UP000325315"/>
    </source>
</evidence>
<dbReference type="OrthoDB" id="999775at2759"/>
<keyword evidence="3" id="KW-0695">RNA-directed DNA polymerase</keyword>
<dbReference type="EMBL" id="SMMG02000005">
    <property type="protein sequence ID" value="KAA3474502.1"/>
    <property type="molecule type" value="Genomic_DNA"/>
</dbReference>
<dbReference type="GO" id="GO:0003964">
    <property type="term" value="F:RNA-directed DNA polymerase activity"/>
    <property type="evidence" value="ECO:0007669"/>
    <property type="project" value="UniProtKB-KW"/>
</dbReference>
<dbReference type="CDD" id="cd01650">
    <property type="entry name" value="RT_nLTR_like"/>
    <property type="match status" value="1"/>
</dbReference>
<keyword evidence="1" id="KW-0175">Coiled coil</keyword>
<organism evidence="3 4">
    <name type="scientific">Gossypium australe</name>
    <dbReference type="NCBI Taxonomy" id="47621"/>
    <lineage>
        <taxon>Eukaryota</taxon>
        <taxon>Viridiplantae</taxon>
        <taxon>Streptophyta</taxon>
        <taxon>Embryophyta</taxon>
        <taxon>Tracheophyta</taxon>
        <taxon>Spermatophyta</taxon>
        <taxon>Magnoliopsida</taxon>
        <taxon>eudicotyledons</taxon>
        <taxon>Gunneridae</taxon>
        <taxon>Pentapetalae</taxon>
        <taxon>rosids</taxon>
        <taxon>malvids</taxon>
        <taxon>Malvales</taxon>
        <taxon>Malvaceae</taxon>
        <taxon>Malvoideae</taxon>
        <taxon>Gossypium</taxon>
    </lineage>
</organism>
<gene>
    <name evidence="3" type="ORF">EPI10_024784</name>
</gene>
<dbReference type="PANTHER" id="PTHR31635:SF196">
    <property type="entry name" value="REVERSE TRANSCRIPTASE DOMAIN-CONTAINING PROTEIN-RELATED"/>
    <property type="match status" value="1"/>
</dbReference>
<keyword evidence="4" id="KW-1185">Reference proteome</keyword>
<name>A0A5B6VZZ3_9ROSI</name>
<keyword evidence="3" id="KW-0548">Nucleotidyltransferase</keyword>
<dbReference type="PANTHER" id="PTHR31635">
    <property type="entry name" value="REVERSE TRANSCRIPTASE DOMAIN-CONTAINING PROTEIN-RELATED"/>
    <property type="match status" value="1"/>
</dbReference>
<reference evidence="4" key="1">
    <citation type="journal article" date="2019" name="Plant Biotechnol. J.">
        <title>Genome sequencing of the Australian wild diploid species Gossypium australe highlights disease resistance and delayed gland morphogenesis.</title>
        <authorList>
            <person name="Cai Y."/>
            <person name="Cai X."/>
            <person name="Wang Q."/>
            <person name="Wang P."/>
            <person name="Zhang Y."/>
            <person name="Cai C."/>
            <person name="Xu Y."/>
            <person name="Wang K."/>
            <person name="Zhou Z."/>
            <person name="Wang C."/>
            <person name="Geng S."/>
            <person name="Li B."/>
            <person name="Dong Q."/>
            <person name="Hou Y."/>
            <person name="Wang H."/>
            <person name="Ai P."/>
            <person name="Liu Z."/>
            <person name="Yi F."/>
            <person name="Sun M."/>
            <person name="An G."/>
            <person name="Cheng J."/>
            <person name="Zhang Y."/>
            <person name="Shi Q."/>
            <person name="Xie Y."/>
            <person name="Shi X."/>
            <person name="Chang Y."/>
            <person name="Huang F."/>
            <person name="Chen Y."/>
            <person name="Hong S."/>
            <person name="Mi L."/>
            <person name="Sun Q."/>
            <person name="Zhang L."/>
            <person name="Zhou B."/>
            <person name="Peng R."/>
            <person name="Zhang X."/>
            <person name="Liu F."/>
        </authorList>
    </citation>
    <scope>NUCLEOTIDE SEQUENCE [LARGE SCALE GENOMIC DNA]</scope>
    <source>
        <strain evidence="4">cv. PA1801</strain>
    </source>
</reference>
<dbReference type="InterPro" id="IPR043502">
    <property type="entry name" value="DNA/RNA_pol_sf"/>
</dbReference>
<comment type="caution">
    <text evidence="3">The sequence shown here is derived from an EMBL/GenBank/DDBJ whole genome shotgun (WGS) entry which is preliminary data.</text>
</comment>
<feature type="domain" description="Reverse transcriptase" evidence="2">
    <location>
        <begin position="224"/>
        <end position="326"/>
    </location>
</feature>
<sequence>MEELGRKLHDWSKGERKLRDRRFEDLNGGLRELGDCDISEAVLEEITRVKIEMNLEADKEEIYWEQRARANWLKIGDRNTAFFHRSASHRRKKNLVKELEDEFGNLKTEAEEISRMATNYFKDIFSSNGVGDCNSLLESFQPSITEELNRDLRAEFTADEIISAIKPIAPLKASGIDGFSTIFYQKYWHIVGKKITKFCLETLNGEREMKEVNFTSIVLIPKINSPKLMSQFRPISLCNVIYKIISKVLVNRFRKVLNFYIEDTQGAFISGRQITDNIFVAYEILHSFKKRRGTSNKGFALKFDMSKAYDRVEWIFLKNMMSRMGFCNE</sequence>
<evidence type="ECO:0000256" key="1">
    <source>
        <dbReference type="SAM" id="Coils"/>
    </source>
</evidence>
<feature type="coiled-coil region" evidence="1">
    <location>
        <begin position="89"/>
        <end position="116"/>
    </location>
</feature>
<proteinExistence type="predicted"/>